<name>A0A841JX76_9BACT</name>
<sequence>MSQTSYPQPEGHPMRRFALFVVVLTAVVAVGSQPWSGNRRSGQTACSRLRTFMGSFRAHAKADGAPAYGAALGTADGWNVHDCSGEDHNRTNWGWGHQERACEMRTMVISAPGKLDVSSMNGGIDVVGEDRKDVRVDARVEAWADSSKEASDILREVEIQASGGTIRDKGPNFHWGNRGYSVSYTIHAPHQLSAELKTMNGGIGLSHLDGDLNFDTTNGGVDLTDLAGKVHGSTVNGGLDIALSGDRWHGEGLHAETTNGGISLNLPEKYAAHLETGTVNGGIELNFPITIQGEIKHHLETDLGGGGPTIHAETTNGGVTVSHSSKSDQDSM</sequence>
<dbReference type="Proteomes" id="UP000538666">
    <property type="component" value="Unassembled WGS sequence"/>
</dbReference>
<evidence type="ECO:0000313" key="3">
    <source>
        <dbReference type="EMBL" id="MBB6145750.1"/>
    </source>
</evidence>
<dbReference type="Pfam" id="PF13349">
    <property type="entry name" value="DUF4097"/>
    <property type="match status" value="1"/>
</dbReference>
<reference evidence="3 4" key="1">
    <citation type="submission" date="2020-08" db="EMBL/GenBank/DDBJ databases">
        <title>Genomic Encyclopedia of Type Strains, Phase IV (KMG-IV): sequencing the most valuable type-strain genomes for metagenomic binning, comparative biology and taxonomic classification.</title>
        <authorList>
            <person name="Goeker M."/>
        </authorList>
    </citation>
    <scope>NUCLEOTIDE SEQUENCE [LARGE SCALE GENOMIC DNA]</scope>
    <source>
        <strain evidence="3 4">DSM 103733</strain>
    </source>
</reference>
<dbReference type="EMBL" id="JACHEK010000007">
    <property type="protein sequence ID" value="MBB6145750.1"/>
    <property type="molecule type" value="Genomic_DNA"/>
</dbReference>
<keyword evidence="4" id="KW-1185">Reference proteome</keyword>
<dbReference type="OrthoDB" id="128240at2"/>
<feature type="domain" description="DUF4097" evidence="2">
    <location>
        <begin position="212"/>
        <end position="321"/>
    </location>
</feature>
<gene>
    <name evidence="3" type="ORF">HNQ77_003711</name>
</gene>
<proteinExistence type="predicted"/>
<evidence type="ECO:0000256" key="1">
    <source>
        <dbReference type="SAM" id="MobiDB-lite"/>
    </source>
</evidence>
<dbReference type="RefSeq" id="WP_050060784.1">
    <property type="nucleotide sequence ID" value="NZ_JACHEK010000007.1"/>
</dbReference>
<protein>
    <recommendedName>
        <fullName evidence="2">DUF4097 domain-containing protein</fullName>
    </recommendedName>
</protein>
<comment type="caution">
    <text evidence="3">The sequence shown here is derived from an EMBL/GenBank/DDBJ whole genome shotgun (WGS) entry which is preliminary data.</text>
</comment>
<organism evidence="3 4">
    <name type="scientific">Silvibacterium bohemicum</name>
    <dbReference type="NCBI Taxonomy" id="1577686"/>
    <lineage>
        <taxon>Bacteria</taxon>
        <taxon>Pseudomonadati</taxon>
        <taxon>Acidobacteriota</taxon>
        <taxon>Terriglobia</taxon>
        <taxon>Terriglobales</taxon>
        <taxon>Acidobacteriaceae</taxon>
        <taxon>Silvibacterium</taxon>
    </lineage>
</organism>
<feature type="compositionally biased region" description="Polar residues" evidence="1">
    <location>
        <begin position="312"/>
        <end position="324"/>
    </location>
</feature>
<dbReference type="AlphaFoldDB" id="A0A841JX76"/>
<evidence type="ECO:0000259" key="2">
    <source>
        <dbReference type="Pfam" id="PF13349"/>
    </source>
</evidence>
<evidence type="ECO:0000313" key="4">
    <source>
        <dbReference type="Proteomes" id="UP000538666"/>
    </source>
</evidence>
<feature type="region of interest" description="Disordered" evidence="1">
    <location>
        <begin position="304"/>
        <end position="332"/>
    </location>
</feature>
<dbReference type="InterPro" id="IPR025164">
    <property type="entry name" value="Toastrack_DUF4097"/>
</dbReference>
<accession>A0A841JX76</accession>